<dbReference type="PANTHER" id="PTHR47122">
    <property type="entry name" value="MYB-LIKE DNA-BINDING DOMAIN CONTAINING PROTEIN, EXPRESSED"/>
    <property type="match status" value="1"/>
</dbReference>
<evidence type="ECO:0000259" key="5">
    <source>
        <dbReference type="PROSITE" id="PS51294"/>
    </source>
</evidence>
<dbReference type="CDD" id="cd11660">
    <property type="entry name" value="SANT_TRF"/>
    <property type="match status" value="1"/>
</dbReference>
<dbReference type="PANTHER" id="PTHR47122:SF4">
    <property type="entry name" value="TRF-LIKE 3"/>
    <property type="match status" value="1"/>
</dbReference>
<reference evidence="6" key="1">
    <citation type="submission" date="2019-08" db="EMBL/GenBank/DDBJ databases">
        <title>Reference gene set and small RNA set construction with multiple tissues from Davidia involucrata Baill.</title>
        <authorList>
            <person name="Yang H."/>
            <person name="Zhou C."/>
            <person name="Li G."/>
            <person name="Wang J."/>
            <person name="Gao P."/>
            <person name="Wang M."/>
            <person name="Wang R."/>
            <person name="Zhao Y."/>
        </authorList>
    </citation>
    <scope>NUCLEOTIDE SEQUENCE</scope>
    <source>
        <tissue evidence="6">Mixed with DoveR01_LX</tissue>
    </source>
</reference>
<comment type="subcellular location">
    <subcellularLocation>
        <location evidence="1">Nucleus</location>
    </subcellularLocation>
</comment>
<dbReference type="EMBL" id="GHES01013613">
    <property type="protein sequence ID" value="MPA44172.1"/>
    <property type="molecule type" value="Transcribed_RNA"/>
</dbReference>
<feature type="region of interest" description="Disordered" evidence="3">
    <location>
        <begin position="372"/>
        <end position="394"/>
    </location>
</feature>
<feature type="compositionally biased region" description="Polar residues" evidence="3">
    <location>
        <begin position="372"/>
        <end position="386"/>
    </location>
</feature>
<dbReference type="InterPro" id="IPR017930">
    <property type="entry name" value="Myb_dom"/>
</dbReference>
<dbReference type="SMART" id="SM00717">
    <property type="entry name" value="SANT"/>
    <property type="match status" value="1"/>
</dbReference>
<dbReference type="PROSITE" id="PS50090">
    <property type="entry name" value="MYB_LIKE"/>
    <property type="match status" value="1"/>
</dbReference>
<evidence type="ECO:0000256" key="3">
    <source>
        <dbReference type="SAM" id="MobiDB-lite"/>
    </source>
</evidence>
<dbReference type="InterPro" id="IPR009057">
    <property type="entry name" value="Homeodomain-like_sf"/>
</dbReference>
<organism evidence="6">
    <name type="scientific">Davidia involucrata</name>
    <name type="common">Dove tree</name>
    <dbReference type="NCBI Taxonomy" id="16924"/>
    <lineage>
        <taxon>Eukaryota</taxon>
        <taxon>Viridiplantae</taxon>
        <taxon>Streptophyta</taxon>
        <taxon>Embryophyta</taxon>
        <taxon>Tracheophyta</taxon>
        <taxon>Spermatophyta</taxon>
        <taxon>Magnoliopsida</taxon>
        <taxon>eudicotyledons</taxon>
        <taxon>Gunneridae</taxon>
        <taxon>Pentapetalae</taxon>
        <taxon>asterids</taxon>
        <taxon>Cornales</taxon>
        <taxon>Nyssaceae</taxon>
        <taxon>Davidia</taxon>
    </lineage>
</organism>
<accession>A0A5B6ZIF0</accession>
<dbReference type="Gene3D" id="1.10.246.220">
    <property type="match status" value="1"/>
</dbReference>
<gene>
    <name evidence="6" type="ORF">Din_013613</name>
</gene>
<evidence type="ECO:0000256" key="2">
    <source>
        <dbReference type="ARBA" id="ARBA00023242"/>
    </source>
</evidence>
<evidence type="ECO:0000256" key="1">
    <source>
        <dbReference type="ARBA" id="ARBA00004123"/>
    </source>
</evidence>
<evidence type="ECO:0000259" key="4">
    <source>
        <dbReference type="PROSITE" id="PS50090"/>
    </source>
</evidence>
<dbReference type="GO" id="GO:0005634">
    <property type="term" value="C:nucleus"/>
    <property type="evidence" value="ECO:0007669"/>
    <property type="project" value="UniProtKB-SubCell"/>
</dbReference>
<feature type="domain" description="HTH myb-type" evidence="5">
    <location>
        <begin position="272"/>
        <end position="331"/>
    </location>
</feature>
<dbReference type="PROSITE" id="PS51294">
    <property type="entry name" value="HTH_MYB"/>
    <property type="match status" value="1"/>
</dbReference>
<dbReference type="AlphaFoldDB" id="A0A5B6ZIF0"/>
<sequence length="394" mass="43800">MGLTNSCDVTTTTFVIKDNKVVKKGKEESCRSVDDTLAKDPVVVALNENCGGSPIDDNNQIENPPNVSCKRLTNPSLEDDCVSEDLHMEQMAAKRVRKPTRRYIEELSEVESGEYIGKLISSVKNSGHGQLSSRSHVRPVQNFRSDGRPVVTRQDSLGGSGVQIPYVSRVRRGRPRENFMALMKLQPSGMGTAAKLVKKALGVRGPQLDNERGNSLFKARSAPGWIQQPKDKPYIERKTTDFEEDVELKQMDSSGDNSDDNVVTMPTAKGGMRRKHHRPWTPCEVVKLVEGVARYGAGRWSEIKQLSFASYSYRTSVDLKDKWRNLLRASFAQLPAEKGMQDSRKHASMLLPAPILVRVRELAEMQAQVPPNVSSSKFAGRSGTSVHETRSGYL</sequence>
<protein>
    <submittedName>
        <fullName evidence="6">Uncharacterized protein</fullName>
    </submittedName>
</protein>
<name>A0A5B6ZIF0_DAVIN</name>
<dbReference type="InterPro" id="IPR001005">
    <property type="entry name" value="SANT/Myb"/>
</dbReference>
<dbReference type="Pfam" id="PF00249">
    <property type="entry name" value="Myb_DNA-binding"/>
    <property type="match status" value="1"/>
</dbReference>
<dbReference type="SUPFAM" id="SSF46689">
    <property type="entry name" value="Homeodomain-like"/>
    <property type="match status" value="1"/>
</dbReference>
<keyword evidence="2" id="KW-0539">Nucleus</keyword>
<proteinExistence type="predicted"/>
<evidence type="ECO:0000313" key="6">
    <source>
        <dbReference type="EMBL" id="MPA44172.1"/>
    </source>
</evidence>
<feature type="domain" description="Myb-like" evidence="4">
    <location>
        <begin position="279"/>
        <end position="327"/>
    </location>
</feature>